<feature type="domain" description="UPF0029" evidence="4">
    <location>
        <begin position="164"/>
        <end position="217"/>
    </location>
</feature>
<dbReference type="GO" id="GO:0005737">
    <property type="term" value="C:cytoplasm"/>
    <property type="evidence" value="ECO:0007669"/>
    <property type="project" value="TreeGrafter"/>
</dbReference>
<dbReference type="InterPro" id="IPR023582">
    <property type="entry name" value="Impact"/>
</dbReference>
<protein>
    <submittedName>
        <fullName evidence="5">IMPACT family member YigZ</fullName>
    </submittedName>
</protein>
<dbReference type="InterPro" id="IPR036956">
    <property type="entry name" value="Impact_N_sf"/>
</dbReference>
<proteinExistence type="inferred from homology"/>
<evidence type="ECO:0000259" key="3">
    <source>
        <dbReference type="Pfam" id="PF01205"/>
    </source>
</evidence>
<sequence>MSWTALLHELGCRVSELRTIAGRVVCETEVKRSRFVTVVDRASTEADARAVIAAARKADPTAGHHCSAFIVESSAAGIVVVDEDRTHRIERSNDDGEPSGTAGTPMLEVLRGHGLTNVVAVVGRYFGGTKLGTGGLARAYGGAVTEALAQARFLTRERRDVLTLELDHAEVGRVESELRGHGASVLDSAYDTRAVLTVAVADADSTAALVASLTAGRVVPAIGGHVYVETAE</sequence>
<dbReference type="KEGG" id="rhs:A3Q41_04555"/>
<dbReference type="InterPro" id="IPR015269">
    <property type="entry name" value="UPF0029_Impact_C"/>
</dbReference>
<dbReference type="InterPro" id="IPR035647">
    <property type="entry name" value="EFG_III/V"/>
</dbReference>
<dbReference type="PROSITE" id="PS00910">
    <property type="entry name" value="UPF0029"/>
    <property type="match status" value="1"/>
</dbReference>
<dbReference type="GO" id="GO:0006446">
    <property type="term" value="P:regulation of translational initiation"/>
    <property type="evidence" value="ECO:0007669"/>
    <property type="project" value="TreeGrafter"/>
</dbReference>
<dbReference type="Pfam" id="PF01205">
    <property type="entry name" value="Impact_N"/>
    <property type="match status" value="1"/>
</dbReference>
<name>A0A143QSQ1_RHOFA</name>
<dbReference type="InterPro" id="IPR020569">
    <property type="entry name" value="UPF0029_Impact_CS"/>
</dbReference>
<evidence type="ECO:0000256" key="2">
    <source>
        <dbReference type="SAM" id="MobiDB-lite"/>
    </source>
</evidence>
<feature type="domain" description="Impact N-terminal" evidence="3">
    <location>
        <begin position="31"/>
        <end position="148"/>
    </location>
</feature>
<accession>A0A143QSQ1</accession>
<dbReference type="OrthoDB" id="9813771at2"/>
<dbReference type="Pfam" id="PF09186">
    <property type="entry name" value="DUF1949"/>
    <property type="match status" value="1"/>
</dbReference>
<dbReference type="Gene3D" id="3.30.230.30">
    <property type="entry name" value="Impact, N-terminal domain"/>
    <property type="match status" value="1"/>
</dbReference>
<dbReference type="Proteomes" id="UP000076038">
    <property type="component" value="Chromosome"/>
</dbReference>
<dbReference type="AlphaFoldDB" id="A0A143QSQ1"/>
<dbReference type="SUPFAM" id="SSF54980">
    <property type="entry name" value="EF-G C-terminal domain-like"/>
    <property type="match status" value="1"/>
</dbReference>
<dbReference type="PANTHER" id="PTHR16301:SF20">
    <property type="entry name" value="IMPACT FAMILY MEMBER YIGZ"/>
    <property type="match status" value="1"/>
</dbReference>
<reference evidence="6" key="2">
    <citation type="submission" date="2016-04" db="EMBL/GenBank/DDBJ databases">
        <title>Complete Genome and Plasmid Sequences for Rhodococcus fascians D188 and Draft Sequences for Rhodococcus spp. Isolates PBTS 1 and PBTS 2.</title>
        <authorList>
            <person name="Stamer R."/>
            <person name="Vereecke D."/>
            <person name="Zhang Y."/>
            <person name="Schilkey F."/>
            <person name="Devitt N."/>
            <person name="Randall J."/>
        </authorList>
    </citation>
    <scope>NUCLEOTIDE SEQUENCE [LARGE SCALE GENOMIC DNA]</scope>
    <source>
        <strain evidence="6">PBTS2</strain>
    </source>
</reference>
<gene>
    <name evidence="5" type="primary">yigZ</name>
    <name evidence="5" type="ORF">A3Q41_04555</name>
</gene>
<evidence type="ECO:0000256" key="1">
    <source>
        <dbReference type="ARBA" id="ARBA00007665"/>
    </source>
</evidence>
<feature type="region of interest" description="Disordered" evidence="2">
    <location>
        <begin position="86"/>
        <end position="106"/>
    </location>
</feature>
<dbReference type="PATRIC" id="fig|1653479.3.peg.4611"/>
<evidence type="ECO:0000313" key="5">
    <source>
        <dbReference type="EMBL" id="AMY25826.1"/>
    </source>
</evidence>
<evidence type="ECO:0000313" key="6">
    <source>
        <dbReference type="Proteomes" id="UP000076038"/>
    </source>
</evidence>
<dbReference type="InterPro" id="IPR001498">
    <property type="entry name" value="Impact_N"/>
</dbReference>
<dbReference type="EMBL" id="CP015220">
    <property type="protein sequence ID" value="AMY25826.1"/>
    <property type="molecule type" value="Genomic_DNA"/>
</dbReference>
<dbReference type="PANTHER" id="PTHR16301">
    <property type="entry name" value="IMPACT-RELATED"/>
    <property type="match status" value="1"/>
</dbReference>
<keyword evidence="6" id="KW-1185">Reference proteome</keyword>
<organism evidence="5 6">
    <name type="scientific">Rhodococcoides fascians</name>
    <name type="common">Rhodococcus fascians</name>
    <dbReference type="NCBI Taxonomy" id="1828"/>
    <lineage>
        <taxon>Bacteria</taxon>
        <taxon>Bacillati</taxon>
        <taxon>Actinomycetota</taxon>
        <taxon>Actinomycetes</taxon>
        <taxon>Mycobacteriales</taxon>
        <taxon>Nocardiaceae</taxon>
        <taxon>Rhodococcoides</taxon>
    </lineage>
</organism>
<evidence type="ECO:0000259" key="4">
    <source>
        <dbReference type="Pfam" id="PF09186"/>
    </source>
</evidence>
<dbReference type="SUPFAM" id="SSF54211">
    <property type="entry name" value="Ribosomal protein S5 domain 2-like"/>
    <property type="match status" value="1"/>
</dbReference>
<comment type="similarity">
    <text evidence="1">Belongs to the IMPACT family.</text>
</comment>
<dbReference type="InterPro" id="IPR020568">
    <property type="entry name" value="Ribosomal_Su5_D2-typ_SF"/>
</dbReference>
<reference evidence="5 6" key="1">
    <citation type="journal article" date="2016" name="Genome Announc.">
        <title>Complete Genome and Plasmid Sequences for Rhodococcus fascians D188 and Draft Sequences for Rhodococcus Isolates PBTS 1 and PBTS 2.</title>
        <authorList>
            <person name="Stamler R.A."/>
            <person name="Vereecke D."/>
            <person name="Zhang Y."/>
            <person name="Schilkey F."/>
            <person name="Devitt N."/>
            <person name="Randall J.J."/>
        </authorList>
    </citation>
    <scope>NUCLEOTIDE SEQUENCE [LARGE SCALE GENOMIC DNA]</scope>
    <source>
        <strain evidence="5 6">PBTS2</strain>
    </source>
</reference>